<dbReference type="Proteomes" id="UP000187406">
    <property type="component" value="Unassembled WGS sequence"/>
</dbReference>
<evidence type="ECO:0000259" key="8">
    <source>
        <dbReference type="PROSITE" id="PS50071"/>
    </source>
</evidence>
<comment type="subcellular location">
    <subcellularLocation>
        <location evidence="1 5 6">Nucleus</location>
    </subcellularLocation>
</comment>
<proteinExistence type="predicted"/>
<keyword evidence="10" id="KW-1185">Reference proteome</keyword>
<comment type="caution">
    <text evidence="9">The sequence shown here is derived from an EMBL/GenBank/DDBJ whole genome shotgun (WGS) entry which is preliminary data.</text>
</comment>
<evidence type="ECO:0000256" key="3">
    <source>
        <dbReference type="ARBA" id="ARBA00023155"/>
    </source>
</evidence>
<evidence type="ECO:0000313" key="10">
    <source>
        <dbReference type="Proteomes" id="UP000187406"/>
    </source>
</evidence>
<feature type="region of interest" description="Disordered" evidence="7">
    <location>
        <begin position="51"/>
        <end position="71"/>
    </location>
</feature>
<dbReference type="SUPFAM" id="SSF46689">
    <property type="entry name" value="Homeodomain-like"/>
    <property type="match status" value="1"/>
</dbReference>
<dbReference type="GO" id="GO:0000981">
    <property type="term" value="F:DNA-binding transcription factor activity, RNA polymerase II-specific"/>
    <property type="evidence" value="ECO:0007669"/>
    <property type="project" value="TreeGrafter"/>
</dbReference>
<reference evidence="10" key="1">
    <citation type="submission" date="2016-04" db="EMBL/GenBank/DDBJ databases">
        <title>Cephalotus genome sequencing.</title>
        <authorList>
            <person name="Fukushima K."/>
            <person name="Hasebe M."/>
            <person name="Fang X."/>
        </authorList>
    </citation>
    <scope>NUCLEOTIDE SEQUENCE [LARGE SCALE GENOMIC DNA]</scope>
    <source>
        <strain evidence="10">cv. St1</strain>
    </source>
</reference>
<protein>
    <submittedName>
        <fullName evidence="9">Homeobox domain-containing protein</fullName>
    </submittedName>
</protein>
<dbReference type="GO" id="GO:0003677">
    <property type="term" value="F:DNA binding"/>
    <property type="evidence" value="ECO:0007669"/>
    <property type="project" value="UniProtKB-UniRule"/>
</dbReference>
<dbReference type="PANTHER" id="PTHR15467">
    <property type="entry name" value="ZINC-FINGERS AND HOMEOBOXES RELATED"/>
    <property type="match status" value="1"/>
</dbReference>
<feature type="region of interest" description="Disordered" evidence="7">
    <location>
        <begin position="116"/>
        <end position="139"/>
    </location>
</feature>
<dbReference type="GO" id="GO:0005634">
    <property type="term" value="C:nucleus"/>
    <property type="evidence" value="ECO:0007669"/>
    <property type="project" value="UniProtKB-SubCell"/>
</dbReference>
<dbReference type="CDD" id="cd00086">
    <property type="entry name" value="homeodomain"/>
    <property type="match status" value="1"/>
</dbReference>
<dbReference type="STRING" id="3775.A0A1Q3DAN4"/>
<keyword evidence="4 5" id="KW-0539">Nucleus</keyword>
<evidence type="ECO:0000256" key="1">
    <source>
        <dbReference type="ARBA" id="ARBA00004123"/>
    </source>
</evidence>
<gene>
    <name evidence="9" type="ORF">CFOL_v3_33000</name>
</gene>
<dbReference type="Gene3D" id="1.10.10.60">
    <property type="entry name" value="Homeodomain-like"/>
    <property type="match status" value="1"/>
</dbReference>
<dbReference type="InParanoid" id="A0A1Q3DAN4"/>
<evidence type="ECO:0000256" key="6">
    <source>
        <dbReference type="RuleBase" id="RU000682"/>
    </source>
</evidence>
<dbReference type="SMART" id="SM00389">
    <property type="entry name" value="HOX"/>
    <property type="match status" value="1"/>
</dbReference>
<accession>A0A1Q3DAN4</accession>
<feature type="domain" description="Homeobox" evidence="8">
    <location>
        <begin position="240"/>
        <end position="295"/>
    </location>
</feature>
<evidence type="ECO:0000256" key="7">
    <source>
        <dbReference type="SAM" id="MobiDB-lite"/>
    </source>
</evidence>
<dbReference type="PROSITE" id="PS50071">
    <property type="entry name" value="HOMEOBOX_2"/>
    <property type="match status" value="1"/>
</dbReference>
<name>A0A1Q3DAN4_CEPFO</name>
<feature type="compositionally biased region" description="Acidic residues" evidence="7">
    <location>
        <begin position="116"/>
        <end position="137"/>
    </location>
</feature>
<dbReference type="OrthoDB" id="514822at2759"/>
<dbReference type="EMBL" id="BDDD01005605">
    <property type="protein sequence ID" value="GAV89586.1"/>
    <property type="molecule type" value="Genomic_DNA"/>
</dbReference>
<organism evidence="9 10">
    <name type="scientific">Cephalotus follicularis</name>
    <name type="common">Albany pitcher plant</name>
    <dbReference type="NCBI Taxonomy" id="3775"/>
    <lineage>
        <taxon>Eukaryota</taxon>
        <taxon>Viridiplantae</taxon>
        <taxon>Streptophyta</taxon>
        <taxon>Embryophyta</taxon>
        <taxon>Tracheophyta</taxon>
        <taxon>Spermatophyta</taxon>
        <taxon>Magnoliopsida</taxon>
        <taxon>eudicotyledons</taxon>
        <taxon>Gunneridae</taxon>
        <taxon>Pentapetalae</taxon>
        <taxon>rosids</taxon>
        <taxon>fabids</taxon>
        <taxon>Oxalidales</taxon>
        <taxon>Cephalotaceae</taxon>
        <taxon>Cephalotus</taxon>
    </lineage>
</organism>
<keyword evidence="3 5" id="KW-0371">Homeobox</keyword>
<dbReference type="InterPro" id="IPR001356">
    <property type="entry name" value="HD"/>
</dbReference>
<evidence type="ECO:0000256" key="2">
    <source>
        <dbReference type="ARBA" id="ARBA00023125"/>
    </source>
</evidence>
<sequence>MGFVGLSFNNSICIFSSIFTCTQSPRYTTNLFLPRHHLCLSPLAFSRHRRRNRNTAVTSKENKKVADDDDDPFEALFSQLEEDLKNDDASNDDDDEITEEDIDMLAREFDQALGDVDDAEILTDDDDDDDDKEEEETPPVKLKNWQLRRLAHALKVGRRKTRIKNLAAELCLDRGIVLELLRNPSPSLVLMSAALPDEPKPAALVPESETQLTEADSVEKTAEYVAEPKHKVKEPIHLMQHRWSARKRLKKMQVQTLESVYKRSKRPTNTMISSIVHLTNLPRLRVIKWFEDKRAVDGVPDNHRPYQRSVPDIVLL</sequence>
<keyword evidence="2 5" id="KW-0238">DNA-binding</keyword>
<evidence type="ECO:0000256" key="4">
    <source>
        <dbReference type="ARBA" id="ARBA00023242"/>
    </source>
</evidence>
<dbReference type="FunCoup" id="A0A1Q3DAN4">
    <property type="interactions" value="1585"/>
</dbReference>
<dbReference type="InterPro" id="IPR009057">
    <property type="entry name" value="Homeodomain-like_sf"/>
</dbReference>
<evidence type="ECO:0000313" key="9">
    <source>
        <dbReference type="EMBL" id="GAV89586.1"/>
    </source>
</evidence>
<dbReference type="AlphaFoldDB" id="A0A1Q3DAN4"/>
<evidence type="ECO:0000256" key="5">
    <source>
        <dbReference type="PROSITE-ProRule" id="PRU00108"/>
    </source>
</evidence>
<dbReference type="PANTHER" id="PTHR15467:SF9">
    <property type="entry name" value="HOMEOBOX DOMAIN-CONTAINING PROTEIN"/>
    <property type="match status" value="1"/>
</dbReference>
<dbReference type="Pfam" id="PF00046">
    <property type="entry name" value="Homeodomain"/>
    <property type="match status" value="1"/>
</dbReference>
<feature type="DNA-binding region" description="Homeobox" evidence="5">
    <location>
        <begin position="242"/>
        <end position="296"/>
    </location>
</feature>